<feature type="compositionally biased region" description="Basic and acidic residues" evidence="1">
    <location>
        <begin position="15"/>
        <end position="37"/>
    </location>
</feature>
<evidence type="ECO:0000313" key="3">
    <source>
        <dbReference type="Proteomes" id="UP000234681"/>
    </source>
</evidence>
<proteinExistence type="predicted"/>
<evidence type="ECO:0000256" key="1">
    <source>
        <dbReference type="SAM" id="MobiDB-lite"/>
    </source>
</evidence>
<sequence length="37" mass="4384">MYTVHSNTPTFSPPDDNRHCHQVSGREKAQENRQMRK</sequence>
<dbReference type="Proteomes" id="UP000234681">
    <property type="component" value="Chromosome 9"/>
</dbReference>
<feature type="region of interest" description="Disordered" evidence="1">
    <location>
        <begin position="1"/>
        <end position="37"/>
    </location>
</feature>
<gene>
    <name evidence="2" type="ORF">rCG_35662</name>
</gene>
<organism evidence="2 3">
    <name type="scientific">Rattus norvegicus</name>
    <name type="common">Rat</name>
    <dbReference type="NCBI Taxonomy" id="10116"/>
    <lineage>
        <taxon>Eukaryota</taxon>
        <taxon>Metazoa</taxon>
        <taxon>Chordata</taxon>
        <taxon>Craniata</taxon>
        <taxon>Vertebrata</taxon>
        <taxon>Euteleostomi</taxon>
        <taxon>Mammalia</taxon>
        <taxon>Eutheria</taxon>
        <taxon>Euarchontoglires</taxon>
        <taxon>Glires</taxon>
        <taxon>Rodentia</taxon>
        <taxon>Myomorpha</taxon>
        <taxon>Muroidea</taxon>
        <taxon>Muridae</taxon>
        <taxon>Murinae</taxon>
        <taxon>Rattus</taxon>
    </lineage>
</organism>
<dbReference type="AlphaFoldDB" id="A6KF68"/>
<name>A6KF68_RAT</name>
<dbReference type="EMBL" id="CH474043">
    <property type="protein sequence ID" value="EDL90925.1"/>
    <property type="molecule type" value="Genomic_DNA"/>
</dbReference>
<reference evidence="3" key="1">
    <citation type="submission" date="2005-09" db="EMBL/GenBank/DDBJ databases">
        <authorList>
            <person name="Mural R.J."/>
            <person name="Li P.W."/>
            <person name="Adams M.D."/>
            <person name="Amanatides P.G."/>
            <person name="Baden-Tillson H."/>
            <person name="Barnstead M."/>
            <person name="Chin S.H."/>
            <person name="Dew I."/>
            <person name="Evans C.A."/>
            <person name="Ferriera S."/>
            <person name="Flanigan M."/>
            <person name="Fosler C."/>
            <person name="Glodek A."/>
            <person name="Gu Z."/>
            <person name="Holt R.A."/>
            <person name="Jennings D."/>
            <person name="Kraft C.L."/>
            <person name="Lu F."/>
            <person name="Nguyen T."/>
            <person name="Nusskern D.R."/>
            <person name="Pfannkoch C.M."/>
            <person name="Sitter C."/>
            <person name="Sutton G.G."/>
            <person name="Venter J.C."/>
            <person name="Wang Z."/>
            <person name="Woodage T."/>
            <person name="Zheng X.H."/>
            <person name="Zhong F."/>
        </authorList>
    </citation>
    <scope>NUCLEOTIDE SEQUENCE [LARGE SCALE GENOMIC DNA]</scope>
    <source>
        <strain>BN</strain>
        <strain evidence="3">Sprague-Dawley</strain>
    </source>
</reference>
<protein>
    <submittedName>
        <fullName evidence="2">RCG35662</fullName>
    </submittedName>
</protein>
<feature type="compositionally biased region" description="Polar residues" evidence="1">
    <location>
        <begin position="1"/>
        <end position="10"/>
    </location>
</feature>
<evidence type="ECO:0000313" key="2">
    <source>
        <dbReference type="EMBL" id="EDL90925.1"/>
    </source>
</evidence>
<accession>A6KF68</accession>